<dbReference type="EMBL" id="LBMM01031496">
    <property type="protein sequence ID" value="KMQ81803.1"/>
    <property type="molecule type" value="Genomic_DNA"/>
</dbReference>
<dbReference type="InterPro" id="IPR001584">
    <property type="entry name" value="Integrase_cat-core"/>
</dbReference>
<feature type="domain" description="Integrase catalytic" evidence="1">
    <location>
        <begin position="10"/>
        <end position="202"/>
    </location>
</feature>
<organism evidence="2 3">
    <name type="scientific">Lasius niger</name>
    <name type="common">Black garden ant</name>
    <dbReference type="NCBI Taxonomy" id="67767"/>
    <lineage>
        <taxon>Eukaryota</taxon>
        <taxon>Metazoa</taxon>
        <taxon>Ecdysozoa</taxon>
        <taxon>Arthropoda</taxon>
        <taxon>Hexapoda</taxon>
        <taxon>Insecta</taxon>
        <taxon>Pterygota</taxon>
        <taxon>Neoptera</taxon>
        <taxon>Endopterygota</taxon>
        <taxon>Hymenoptera</taxon>
        <taxon>Apocrita</taxon>
        <taxon>Aculeata</taxon>
        <taxon>Formicoidea</taxon>
        <taxon>Formicidae</taxon>
        <taxon>Formicinae</taxon>
        <taxon>Lasius</taxon>
        <taxon>Lasius</taxon>
    </lineage>
</organism>
<evidence type="ECO:0000313" key="2">
    <source>
        <dbReference type="EMBL" id="KMQ81803.1"/>
    </source>
</evidence>
<dbReference type="SUPFAM" id="SSF53098">
    <property type="entry name" value="Ribonuclease H-like"/>
    <property type="match status" value="1"/>
</dbReference>
<evidence type="ECO:0000259" key="1">
    <source>
        <dbReference type="PROSITE" id="PS50994"/>
    </source>
</evidence>
<dbReference type="AlphaFoldDB" id="A0A0J7JU49"/>
<name>A0A0J7JU49_LASNI</name>
<keyword evidence="3" id="KW-1185">Reference proteome</keyword>
<dbReference type="Gene3D" id="3.30.420.10">
    <property type="entry name" value="Ribonuclease H-like superfamily/Ribonuclease H"/>
    <property type="match status" value="1"/>
</dbReference>
<dbReference type="PaxDb" id="67767-A0A0J7JU49"/>
<dbReference type="PANTHER" id="PTHR47331">
    <property type="entry name" value="PHD-TYPE DOMAIN-CONTAINING PROTEIN"/>
    <property type="match status" value="1"/>
</dbReference>
<proteinExistence type="predicted"/>
<dbReference type="GO" id="GO:0003676">
    <property type="term" value="F:nucleic acid binding"/>
    <property type="evidence" value="ECO:0007669"/>
    <property type="project" value="InterPro"/>
</dbReference>
<comment type="caution">
    <text evidence="2">The sequence shown here is derived from an EMBL/GenBank/DDBJ whole genome shotgun (WGS) entry which is preliminary data.</text>
</comment>
<accession>A0A0J7JU49</accession>
<evidence type="ECO:0000313" key="3">
    <source>
        <dbReference type="Proteomes" id="UP000036403"/>
    </source>
</evidence>
<dbReference type="InterPro" id="IPR036397">
    <property type="entry name" value="RNaseH_sf"/>
</dbReference>
<dbReference type="GO" id="GO:0015074">
    <property type="term" value="P:DNA integration"/>
    <property type="evidence" value="ECO:0007669"/>
    <property type="project" value="InterPro"/>
</dbReference>
<protein>
    <recommendedName>
        <fullName evidence="1">Integrase catalytic domain-containing protein</fullName>
    </recommendedName>
</protein>
<sequence length="226" mass="24887">MGQLPVDRVRAARPFWSAGVDYAGPIQLRASKGREIKSFKGYVCLFVCMATKAVHLEAVSDLTTASFLAAFHRFVARRGHCARLASDNGTNFRGADRELREMFNAATDFYKDCRAQLATNGTEWSFIPPSAPHFGGLWEAGVKSTKHHLRRVLGDHLLTYEELSTLLCQVEACLNSRPLYPMSAEATDLAALTPGHLLLGEAPINVPEPPYNSGCAGQPKLRWQLV</sequence>
<dbReference type="OrthoDB" id="6615390at2759"/>
<dbReference type="PROSITE" id="PS50994">
    <property type="entry name" value="INTEGRASE"/>
    <property type="match status" value="1"/>
</dbReference>
<dbReference type="STRING" id="67767.A0A0J7JU49"/>
<gene>
    <name evidence="2" type="ORF">RF55_25167</name>
</gene>
<feature type="non-terminal residue" evidence="2">
    <location>
        <position position="226"/>
    </location>
</feature>
<dbReference type="InterPro" id="IPR012337">
    <property type="entry name" value="RNaseH-like_sf"/>
</dbReference>
<dbReference type="Proteomes" id="UP000036403">
    <property type="component" value="Unassembled WGS sequence"/>
</dbReference>
<reference evidence="2 3" key="1">
    <citation type="submission" date="2015-04" db="EMBL/GenBank/DDBJ databases">
        <title>Lasius niger genome sequencing.</title>
        <authorList>
            <person name="Konorov E.A."/>
            <person name="Nikitin M.A."/>
            <person name="Kirill M.V."/>
            <person name="Chang P."/>
        </authorList>
    </citation>
    <scope>NUCLEOTIDE SEQUENCE [LARGE SCALE GENOMIC DNA]</scope>
    <source>
        <tissue evidence="2">Whole</tissue>
    </source>
</reference>